<keyword evidence="3" id="KW-1185">Reference proteome</keyword>
<dbReference type="EMBL" id="CP058561">
    <property type="protein sequence ID" value="QUH28811.1"/>
    <property type="molecule type" value="Genomic_DNA"/>
</dbReference>
<keyword evidence="1" id="KW-0812">Transmembrane</keyword>
<reference evidence="2 3" key="1">
    <citation type="submission" date="2020-07" db="EMBL/GenBank/DDBJ databases">
        <title>Vallitalea guaymasensis genome.</title>
        <authorList>
            <person name="Postec A."/>
        </authorList>
    </citation>
    <scope>NUCLEOTIDE SEQUENCE [LARGE SCALE GENOMIC DNA]</scope>
    <source>
        <strain evidence="2 3">Ra1766G1</strain>
    </source>
</reference>
<evidence type="ECO:0000313" key="3">
    <source>
        <dbReference type="Proteomes" id="UP000677305"/>
    </source>
</evidence>
<sequence length="527" mass="58686">MKHTIIGVVLGAIISFLLGILILPVMSLKFVGAILLIIVFAAIITVVGYIGVYDKKSSKLPVIIGSAIFLLSVGYLIIGGIASSAIFNAGTKQKMLDVEEVVFDETVPNVDMENLIIWDESDAIRFGEKLITEKDPSLGSMYSISEEYGTLSVIEGKPFWLFPLEHSSFFKYIKNKSIPGYIKVNATTGKAEFVDTEFSVAPSAFFSNDLKRVVYSKYKNYGLTDYSFEEDTEGNPKWVITAYTHKTGFSTKDVKGVVIVDPVTKDVEFYKKGEQPEWVDRVTSAKIFYEQLTYWGKYINGWWNPSDTGKLKNTESIGYVFKDGNVYFYTGITSYGGDEATTGFLIYNPRTSEANYNRISGSTEQKAMGLMEELVQNAGYTAKYPYLININGEPTYLSTLKGNSGNVVGYALCSVKNYRAVAWGKTLREAQTEYNRILITEGNNTNALSDQFDSFDHSSGIVSRVGVFKEGYFLIKIEGNDTLFVVSADQYPLVALTEKGDQVVITYIQTEETNKIDAIEFKNSSIK</sequence>
<evidence type="ECO:0008006" key="4">
    <source>
        <dbReference type="Google" id="ProtNLM"/>
    </source>
</evidence>
<dbReference type="AlphaFoldDB" id="A0A8J8SBW9"/>
<feature type="transmembrane region" description="Helical" evidence="1">
    <location>
        <begin position="62"/>
        <end position="87"/>
    </location>
</feature>
<organism evidence="2 3">
    <name type="scientific">Vallitalea guaymasensis</name>
    <dbReference type="NCBI Taxonomy" id="1185412"/>
    <lineage>
        <taxon>Bacteria</taxon>
        <taxon>Bacillati</taxon>
        <taxon>Bacillota</taxon>
        <taxon>Clostridia</taxon>
        <taxon>Lachnospirales</taxon>
        <taxon>Vallitaleaceae</taxon>
        <taxon>Vallitalea</taxon>
    </lineage>
</organism>
<evidence type="ECO:0000313" key="2">
    <source>
        <dbReference type="EMBL" id="QUH28811.1"/>
    </source>
</evidence>
<name>A0A8J8SBW9_9FIRM</name>
<dbReference type="KEGG" id="vgu:HYG85_07745"/>
<gene>
    <name evidence="2" type="ORF">HYG85_07745</name>
</gene>
<dbReference type="Proteomes" id="UP000677305">
    <property type="component" value="Chromosome"/>
</dbReference>
<keyword evidence="1" id="KW-1133">Transmembrane helix</keyword>
<accession>A0A8J8SBW9</accession>
<keyword evidence="1" id="KW-0472">Membrane</keyword>
<protein>
    <recommendedName>
        <fullName evidence="4">Cell shape-determining protein</fullName>
    </recommendedName>
</protein>
<feature type="transmembrane region" description="Helical" evidence="1">
    <location>
        <begin position="5"/>
        <end position="24"/>
    </location>
</feature>
<proteinExistence type="predicted"/>
<evidence type="ECO:0000256" key="1">
    <source>
        <dbReference type="SAM" id="Phobius"/>
    </source>
</evidence>
<dbReference type="RefSeq" id="WP_212693018.1">
    <property type="nucleotide sequence ID" value="NZ_CP058561.1"/>
</dbReference>
<feature type="transmembrane region" description="Helical" evidence="1">
    <location>
        <begin position="30"/>
        <end position="50"/>
    </location>
</feature>